<dbReference type="GeneID" id="7442031"/>
<gene>
    <name evidence="2" type="ORF">THAPSDRAFT_4077</name>
</gene>
<evidence type="ECO:0000313" key="3">
    <source>
        <dbReference type="Proteomes" id="UP000001449"/>
    </source>
</evidence>
<feature type="region of interest" description="Disordered" evidence="1">
    <location>
        <begin position="229"/>
        <end position="270"/>
    </location>
</feature>
<feature type="compositionally biased region" description="Polar residues" evidence="1">
    <location>
        <begin position="133"/>
        <end position="151"/>
    </location>
</feature>
<protein>
    <submittedName>
        <fullName evidence="2">Uncharacterized protein</fullName>
    </submittedName>
</protein>
<name>B8C0V4_THAPS</name>
<dbReference type="AlphaFoldDB" id="B8C0V4"/>
<dbReference type="KEGG" id="tps:THAPSDRAFT_4077"/>
<organism evidence="2 3">
    <name type="scientific">Thalassiosira pseudonana</name>
    <name type="common">Marine diatom</name>
    <name type="synonym">Cyclotella nana</name>
    <dbReference type="NCBI Taxonomy" id="35128"/>
    <lineage>
        <taxon>Eukaryota</taxon>
        <taxon>Sar</taxon>
        <taxon>Stramenopiles</taxon>
        <taxon>Ochrophyta</taxon>
        <taxon>Bacillariophyta</taxon>
        <taxon>Coscinodiscophyceae</taxon>
        <taxon>Thalassiosirophycidae</taxon>
        <taxon>Thalassiosirales</taxon>
        <taxon>Thalassiosiraceae</taxon>
        <taxon>Thalassiosira</taxon>
    </lineage>
</organism>
<sequence>MKPPQSIVALRTATASPKNTRSRSSKSKSPAFDGAKFNADGYCLNHLEVRLCKPTDRDEYKFGRSSSKGSATTTETEISGGSSSADENHMLRFSVVRKCCPKCKEPGMQNHRMLSKVKWLHGYAKHDDGEFVTSSSSQLPMSKRQTLSETVSKLKIRDYRRPSDKSNNKVGRKFLTPTNGSYNDQVKGEPRTNKIKKNSTSEKKQSNSAHFSSYEMVYNQHFDYVDVEHDAKGTPSKPKSALKPTSRHSKKSTHRTRHESVPPKTSKAKAVVVSSSTERYELPFNSSTGACNIHPSTKLATKNPRGGWTILREYCPHCTV</sequence>
<dbReference type="EMBL" id="CM000641">
    <property type="protein sequence ID" value="EED92669.1"/>
    <property type="molecule type" value="Genomic_DNA"/>
</dbReference>
<reference evidence="2 3" key="1">
    <citation type="journal article" date="2004" name="Science">
        <title>The genome of the diatom Thalassiosira pseudonana: ecology, evolution, and metabolism.</title>
        <authorList>
            <person name="Armbrust E.V."/>
            <person name="Berges J.A."/>
            <person name="Bowler C."/>
            <person name="Green B.R."/>
            <person name="Martinez D."/>
            <person name="Putnam N.H."/>
            <person name="Zhou S."/>
            <person name="Allen A.E."/>
            <person name="Apt K.E."/>
            <person name="Bechner M."/>
            <person name="Brzezinski M.A."/>
            <person name="Chaal B.K."/>
            <person name="Chiovitti A."/>
            <person name="Davis A.K."/>
            <person name="Demarest M.S."/>
            <person name="Detter J.C."/>
            <person name="Glavina T."/>
            <person name="Goodstein D."/>
            <person name="Hadi M.Z."/>
            <person name="Hellsten U."/>
            <person name="Hildebrand M."/>
            <person name="Jenkins B.D."/>
            <person name="Jurka J."/>
            <person name="Kapitonov V.V."/>
            <person name="Kroger N."/>
            <person name="Lau W.W."/>
            <person name="Lane T.W."/>
            <person name="Larimer F.W."/>
            <person name="Lippmeier J.C."/>
            <person name="Lucas S."/>
            <person name="Medina M."/>
            <person name="Montsant A."/>
            <person name="Obornik M."/>
            <person name="Parker M.S."/>
            <person name="Palenik B."/>
            <person name="Pazour G.J."/>
            <person name="Richardson P.M."/>
            <person name="Rynearson T.A."/>
            <person name="Saito M.A."/>
            <person name="Schwartz D.C."/>
            <person name="Thamatrakoln K."/>
            <person name="Valentin K."/>
            <person name="Vardi A."/>
            <person name="Wilkerson F.P."/>
            <person name="Rokhsar D.S."/>
        </authorList>
    </citation>
    <scope>NUCLEOTIDE SEQUENCE [LARGE SCALE GENOMIC DNA]</scope>
    <source>
        <strain evidence="2 3">CCMP1335</strain>
    </source>
</reference>
<dbReference type="Proteomes" id="UP000001449">
    <property type="component" value="Chromosome 4"/>
</dbReference>
<dbReference type="HOGENOM" id="CLU_870137_0_0_1"/>
<feature type="compositionally biased region" description="Basic and acidic residues" evidence="1">
    <location>
        <begin position="155"/>
        <end position="167"/>
    </location>
</feature>
<dbReference type="PaxDb" id="35128-Thaps4077"/>
<keyword evidence="3" id="KW-1185">Reference proteome</keyword>
<reference evidence="2 3" key="2">
    <citation type="journal article" date="2008" name="Nature">
        <title>The Phaeodactylum genome reveals the evolutionary history of diatom genomes.</title>
        <authorList>
            <person name="Bowler C."/>
            <person name="Allen A.E."/>
            <person name="Badger J.H."/>
            <person name="Grimwood J."/>
            <person name="Jabbari K."/>
            <person name="Kuo A."/>
            <person name="Maheswari U."/>
            <person name="Martens C."/>
            <person name="Maumus F."/>
            <person name="Otillar R.P."/>
            <person name="Rayko E."/>
            <person name="Salamov A."/>
            <person name="Vandepoele K."/>
            <person name="Beszteri B."/>
            <person name="Gruber A."/>
            <person name="Heijde M."/>
            <person name="Katinka M."/>
            <person name="Mock T."/>
            <person name="Valentin K."/>
            <person name="Verret F."/>
            <person name="Berges J.A."/>
            <person name="Brownlee C."/>
            <person name="Cadoret J.P."/>
            <person name="Chiovitti A."/>
            <person name="Choi C.J."/>
            <person name="Coesel S."/>
            <person name="De Martino A."/>
            <person name="Detter J.C."/>
            <person name="Durkin C."/>
            <person name="Falciatore A."/>
            <person name="Fournet J."/>
            <person name="Haruta M."/>
            <person name="Huysman M.J."/>
            <person name="Jenkins B.D."/>
            <person name="Jiroutova K."/>
            <person name="Jorgensen R.E."/>
            <person name="Joubert Y."/>
            <person name="Kaplan A."/>
            <person name="Kroger N."/>
            <person name="Kroth P.G."/>
            <person name="La Roche J."/>
            <person name="Lindquist E."/>
            <person name="Lommer M."/>
            <person name="Martin-Jezequel V."/>
            <person name="Lopez P.J."/>
            <person name="Lucas S."/>
            <person name="Mangogna M."/>
            <person name="McGinnis K."/>
            <person name="Medlin L.K."/>
            <person name="Montsant A."/>
            <person name="Oudot-Le Secq M.P."/>
            <person name="Napoli C."/>
            <person name="Obornik M."/>
            <person name="Parker M.S."/>
            <person name="Petit J.L."/>
            <person name="Porcel B.M."/>
            <person name="Poulsen N."/>
            <person name="Robison M."/>
            <person name="Rychlewski L."/>
            <person name="Rynearson T.A."/>
            <person name="Schmutz J."/>
            <person name="Shapiro H."/>
            <person name="Siaut M."/>
            <person name="Stanley M."/>
            <person name="Sussman M.R."/>
            <person name="Taylor A.R."/>
            <person name="Vardi A."/>
            <person name="von Dassow P."/>
            <person name="Vyverman W."/>
            <person name="Willis A."/>
            <person name="Wyrwicz L.S."/>
            <person name="Rokhsar D.S."/>
            <person name="Weissenbach J."/>
            <person name="Armbrust E.V."/>
            <person name="Green B.R."/>
            <person name="Van de Peer Y."/>
            <person name="Grigoriev I.V."/>
        </authorList>
    </citation>
    <scope>NUCLEOTIDE SEQUENCE [LARGE SCALE GENOMIC DNA]</scope>
    <source>
        <strain evidence="2 3">CCMP1335</strain>
    </source>
</reference>
<feature type="region of interest" description="Disordered" evidence="1">
    <location>
        <begin position="133"/>
        <end position="209"/>
    </location>
</feature>
<feature type="region of interest" description="Disordered" evidence="1">
    <location>
        <begin position="1"/>
        <end position="37"/>
    </location>
</feature>
<feature type="region of interest" description="Disordered" evidence="1">
    <location>
        <begin position="58"/>
        <end position="85"/>
    </location>
</feature>
<dbReference type="InParanoid" id="B8C0V4"/>
<feature type="compositionally biased region" description="Basic residues" evidence="1">
    <location>
        <begin position="245"/>
        <end position="257"/>
    </location>
</feature>
<dbReference type="RefSeq" id="XP_002289132.1">
    <property type="nucleotide sequence ID" value="XM_002289096.1"/>
</dbReference>
<evidence type="ECO:0000256" key="1">
    <source>
        <dbReference type="SAM" id="MobiDB-lite"/>
    </source>
</evidence>
<proteinExistence type="predicted"/>
<evidence type="ECO:0000313" key="2">
    <source>
        <dbReference type="EMBL" id="EED92669.1"/>
    </source>
</evidence>
<feature type="compositionally biased region" description="Low complexity" evidence="1">
    <location>
        <begin position="69"/>
        <end position="85"/>
    </location>
</feature>
<accession>B8C0V4</accession>